<evidence type="ECO:0000313" key="3">
    <source>
        <dbReference type="Proteomes" id="UP000039865"/>
    </source>
</evidence>
<dbReference type="Proteomes" id="UP000039865">
    <property type="component" value="Unassembled WGS sequence"/>
</dbReference>
<dbReference type="AlphaFoldDB" id="A0A078AJK2"/>
<name>A0A078AJK2_STYLE</name>
<evidence type="ECO:0000259" key="1">
    <source>
        <dbReference type="PROSITE" id="PS51352"/>
    </source>
</evidence>
<dbReference type="PROSITE" id="PS51352">
    <property type="entry name" value="THIOREDOXIN_2"/>
    <property type="match status" value="1"/>
</dbReference>
<dbReference type="InterPro" id="IPR013766">
    <property type="entry name" value="Thioredoxin_domain"/>
</dbReference>
<gene>
    <name evidence="2" type="primary">Contig12241.g13078</name>
    <name evidence="2" type="ORF">STYLEM_10675</name>
</gene>
<dbReference type="SUPFAM" id="SSF52833">
    <property type="entry name" value="Thioredoxin-like"/>
    <property type="match status" value="1"/>
</dbReference>
<evidence type="ECO:0000313" key="2">
    <source>
        <dbReference type="EMBL" id="CDW81652.1"/>
    </source>
</evidence>
<dbReference type="OrthoDB" id="2121326at2759"/>
<dbReference type="CDD" id="cd02947">
    <property type="entry name" value="TRX_family"/>
    <property type="match status" value="1"/>
</dbReference>
<reference evidence="2 3" key="1">
    <citation type="submission" date="2014-06" db="EMBL/GenBank/DDBJ databases">
        <authorList>
            <person name="Swart Estienne"/>
        </authorList>
    </citation>
    <scope>NUCLEOTIDE SEQUENCE [LARGE SCALE GENOMIC DNA]</scope>
    <source>
        <strain evidence="2 3">130c</strain>
    </source>
</reference>
<protein>
    <submittedName>
        <fullName evidence="2">Thioredoxin</fullName>
    </submittedName>
</protein>
<accession>A0A078AJK2</accession>
<dbReference type="EMBL" id="CCKQ01010144">
    <property type="protein sequence ID" value="CDW81652.1"/>
    <property type="molecule type" value="Genomic_DNA"/>
</dbReference>
<feature type="domain" description="Thioredoxin" evidence="1">
    <location>
        <begin position="4"/>
        <end position="134"/>
    </location>
</feature>
<keyword evidence="3" id="KW-1185">Reference proteome</keyword>
<organism evidence="2 3">
    <name type="scientific">Stylonychia lemnae</name>
    <name type="common">Ciliate</name>
    <dbReference type="NCBI Taxonomy" id="5949"/>
    <lineage>
        <taxon>Eukaryota</taxon>
        <taxon>Sar</taxon>
        <taxon>Alveolata</taxon>
        <taxon>Ciliophora</taxon>
        <taxon>Intramacronucleata</taxon>
        <taxon>Spirotrichea</taxon>
        <taxon>Stichotrichia</taxon>
        <taxon>Sporadotrichida</taxon>
        <taxon>Oxytrichidae</taxon>
        <taxon>Stylonychinae</taxon>
        <taxon>Stylonychia</taxon>
    </lineage>
</organism>
<dbReference type="InterPro" id="IPR036249">
    <property type="entry name" value="Thioredoxin-like_sf"/>
</dbReference>
<dbReference type="Gene3D" id="3.40.30.10">
    <property type="entry name" value="Glutaredoxin"/>
    <property type="match status" value="1"/>
</dbReference>
<dbReference type="InParanoid" id="A0A078AJK2"/>
<dbReference type="Pfam" id="PF00085">
    <property type="entry name" value="Thioredoxin"/>
    <property type="match status" value="1"/>
</dbReference>
<sequence length="173" mass="19887">MNYILAGDLVWPQDLKGNKVKTMKEIKDYVQSPEGGNGKAAVFTIFYQQSCRPCYEEMPIWNAAVDQIQKEYPGQVAFIKVDTKSQKDVLGHYNVRSTPKVYFCGVAASDEGINAFNLRRTYENHLSWMREQVEKYVIKPEAELVTARTKQTQLFEKTSLWLPNRAQPSSIKK</sequence>
<proteinExistence type="predicted"/>